<evidence type="ECO:0000313" key="1">
    <source>
        <dbReference type="EMBL" id="KAJ8931327.1"/>
    </source>
</evidence>
<proteinExistence type="predicted"/>
<accession>A0AAV8WYH5</accession>
<dbReference type="EMBL" id="JANEYF010004393">
    <property type="protein sequence ID" value="KAJ8931327.1"/>
    <property type="molecule type" value="Genomic_DNA"/>
</dbReference>
<dbReference type="GO" id="GO:0007218">
    <property type="term" value="P:neuropeptide signaling pathway"/>
    <property type="evidence" value="ECO:0007669"/>
    <property type="project" value="InterPro"/>
</dbReference>
<evidence type="ECO:0000313" key="2">
    <source>
        <dbReference type="Proteomes" id="UP001162156"/>
    </source>
</evidence>
<dbReference type="InterPro" id="IPR007945">
    <property type="entry name" value="Secretogranin_V"/>
</dbReference>
<dbReference type="AlphaFoldDB" id="A0AAV8WYH5"/>
<organism evidence="1 2">
    <name type="scientific">Rhamnusium bicolor</name>
    <dbReference type="NCBI Taxonomy" id="1586634"/>
    <lineage>
        <taxon>Eukaryota</taxon>
        <taxon>Metazoa</taxon>
        <taxon>Ecdysozoa</taxon>
        <taxon>Arthropoda</taxon>
        <taxon>Hexapoda</taxon>
        <taxon>Insecta</taxon>
        <taxon>Pterygota</taxon>
        <taxon>Neoptera</taxon>
        <taxon>Endopterygota</taxon>
        <taxon>Coleoptera</taxon>
        <taxon>Polyphaga</taxon>
        <taxon>Cucujiformia</taxon>
        <taxon>Chrysomeloidea</taxon>
        <taxon>Cerambycidae</taxon>
        <taxon>Lepturinae</taxon>
        <taxon>Rhagiini</taxon>
        <taxon>Rhamnusium</taxon>
    </lineage>
</organism>
<reference evidence="1" key="1">
    <citation type="journal article" date="2023" name="Insect Mol. Biol.">
        <title>Genome sequencing provides insights into the evolution of gene families encoding plant cell wall-degrading enzymes in longhorned beetles.</title>
        <authorList>
            <person name="Shin N.R."/>
            <person name="Okamura Y."/>
            <person name="Kirsch R."/>
            <person name="Pauchet Y."/>
        </authorList>
    </citation>
    <scope>NUCLEOTIDE SEQUENCE</scope>
    <source>
        <strain evidence="1">RBIC_L_NR</strain>
    </source>
</reference>
<dbReference type="GO" id="GO:0030141">
    <property type="term" value="C:secretory granule"/>
    <property type="evidence" value="ECO:0007669"/>
    <property type="project" value="InterPro"/>
</dbReference>
<evidence type="ECO:0008006" key="3">
    <source>
        <dbReference type="Google" id="ProtNLM"/>
    </source>
</evidence>
<comment type="caution">
    <text evidence="1">The sequence shown here is derived from an EMBL/GenBank/DDBJ whole genome shotgun (WGS) entry which is preliminary data.</text>
</comment>
<protein>
    <recommendedName>
        <fullName evidence="3">C-terminal peptide</fullName>
    </recommendedName>
</protein>
<sequence>MLIRHYQAAQDCMCDTEHMFDCPNPSGSIVDDPMDSMDDMEFNRFLQQSIKVSLCSILLRFLSSCCHILPRKLVEQ</sequence>
<name>A0AAV8WYH5_9CUCU</name>
<keyword evidence="2" id="KW-1185">Reference proteome</keyword>
<dbReference type="Proteomes" id="UP001162156">
    <property type="component" value="Unassembled WGS sequence"/>
</dbReference>
<dbReference type="Pfam" id="PF05281">
    <property type="entry name" value="Secretogranin_V"/>
    <property type="match status" value="1"/>
</dbReference>
<gene>
    <name evidence="1" type="ORF">NQ314_015773</name>
</gene>